<evidence type="ECO:0000313" key="6">
    <source>
        <dbReference type="Proteomes" id="UP001144096"/>
    </source>
</evidence>
<dbReference type="PROSITE" id="PS00134">
    <property type="entry name" value="TRYPSIN_HIS"/>
    <property type="match status" value="1"/>
</dbReference>
<evidence type="ECO:0000313" key="5">
    <source>
        <dbReference type="EMBL" id="MCR6486201.1"/>
    </source>
</evidence>
<reference evidence="5" key="1">
    <citation type="submission" date="2022-06" db="EMBL/GenBank/DDBJ databases">
        <title>Amycolatopsis iheyaensis sp. nov., a new species of the genus Amycolatopsis isolated from soil in Iheya island, Japan.</title>
        <authorList>
            <person name="Ngamcharungchit C."/>
            <person name="Kanto H."/>
            <person name="Take A."/>
            <person name="Intra B."/>
            <person name="Matsumoto A."/>
            <person name="Panbangred W."/>
            <person name="Inahashi Y."/>
        </authorList>
    </citation>
    <scope>NUCLEOTIDE SEQUENCE</scope>
    <source>
        <strain evidence="5">OK19-0408</strain>
    </source>
</reference>
<feature type="chain" id="PRO_5040798605" evidence="3">
    <location>
        <begin position="22"/>
        <end position="251"/>
    </location>
</feature>
<dbReference type="Gene3D" id="2.40.10.10">
    <property type="entry name" value="Trypsin-like serine proteases"/>
    <property type="match status" value="1"/>
</dbReference>
<dbReference type="InterPro" id="IPR043504">
    <property type="entry name" value="Peptidase_S1_PA_chymotrypsin"/>
</dbReference>
<dbReference type="GO" id="GO:0006508">
    <property type="term" value="P:proteolysis"/>
    <property type="evidence" value="ECO:0007669"/>
    <property type="project" value="UniProtKB-KW"/>
</dbReference>
<evidence type="ECO:0000259" key="4">
    <source>
        <dbReference type="PROSITE" id="PS50240"/>
    </source>
</evidence>
<name>A0A9X2NF72_9PSEU</name>
<feature type="signal peptide" evidence="3">
    <location>
        <begin position="1"/>
        <end position="21"/>
    </location>
</feature>
<organism evidence="5 6">
    <name type="scientific">Amycolatopsis iheyensis</name>
    <dbReference type="NCBI Taxonomy" id="2945988"/>
    <lineage>
        <taxon>Bacteria</taxon>
        <taxon>Bacillati</taxon>
        <taxon>Actinomycetota</taxon>
        <taxon>Actinomycetes</taxon>
        <taxon>Pseudonocardiales</taxon>
        <taxon>Pseudonocardiaceae</taxon>
        <taxon>Amycolatopsis</taxon>
    </lineage>
</organism>
<dbReference type="Proteomes" id="UP001144096">
    <property type="component" value="Unassembled WGS sequence"/>
</dbReference>
<dbReference type="InterPro" id="IPR050430">
    <property type="entry name" value="Peptidase_S1"/>
</dbReference>
<dbReference type="InterPro" id="IPR001314">
    <property type="entry name" value="Peptidase_S1A"/>
</dbReference>
<protein>
    <submittedName>
        <fullName evidence="5">Trypsin-like serine protease</fullName>
        <ecNumber evidence="5">3.4.21.-</ecNumber>
    </submittedName>
</protein>
<dbReference type="Pfam" id="PF00089">
    <property type="entry name" value="Trypsin"/>
    <property type="match status" value="1"/>
</dbReference>
<evidence type="ECO:0000256" key="1">
    <source>
        <dbReference type="ARBA" id="ARBA00007664"/>
    </source>
</evidence>
<dbReference type="PANTHER" id="PTHR24276:SF98">
    <property type="entry name" value="FI18310P1-RELATED"/>
    <property type="match status" value="1"/>
</dbReference>
<dbReference type="AlphaFoldDB" id="A0A9X2NF72"/>
<keyword evidence="3" id="KW-0732">Signal</keyword>
<dbReference type="EMBL" id="JAMXQV010000014">
    <property type="protein sequence ID" value="MCR6486201.1"/>
    <property type="molecule type" value="Genomic_DNA"/>
</dbReference>
<dbReference type="InterPro" id="IPR018114">
    <property type="entry name" value="TRYPSIN_HIS"/>
</dbReference>
<comment type="caution">
    <text evidence="5">The sequence shown here is derived from an EMBL/GenBank/DDBJ whole genome shotgun (WGS) entry which is preliminary data.</text>
</comment>
<accession>A0A9X2NF72</accession>
<evidence type="ECO:0000256" key="2">
    <source>
        <dbReference type="ARBA" id="ARBA00023157"/>
    </source>
</evidence>
<dbReference type="SMART" id="SM00020">
    <property type="entry name" value="Tryp_SPc"/>
    <property type="match status" value="1"/>
</dbReference>
<gene>
    <name evidence="5" type="ORF">M8542_25575</name>
</gene>
<dbReference type="PANTHER" id="PTHR24276">
    <property type="entry name" value="POLYSERASE-RELATED"/>
    <property type="match status" value="1"/>
</dbReference>
<evidence type="ECO:0000256" key="3">
    <source>
        <dbReference type="SAM" id="SignalP"/>
    </source>
</evidence>
<dbReference type="PRINTS" id="PR00722">
    <property type="entry name" value="CHYMOTRYPSIN"/>
</dbReference>
<keyword evidence="2" id="KW-1015">Disulfide bond</keyword>
<feature type="domain" description="Peptidase S1" evidence="4">
    <location>
        <begin position="27"/>
        <end position="251"/>
    </location>
</feature>
<dbReference type="SUPFAM" id="SSF50494">
    <property type="entry name" value="Trypsin-like serine proteases"/>
    <property type="match status" value="1"/>
</dbReference>
<dbReference type="EC" id="3.4.21.-" evidence="5"/>
<comment type="similarity">
    <text evidence="1">Belongs to the peptidase S1 family.</text>
</comment>
<sequence>MRTRALLSATLFALAAAVVTAAPASAVANGSDVPQGTFKFAAKLTMTDIPKPDGTKYNSACSGSLIAKKWIITAGHCFHDAARNPVSGPVPYPTSVLLGTTTVAKPGVTRNVVTVYQSPSNDIAIAELDKPVYGIEPLSISRKAPVVGQKVTLAGWGSLTSVDPTPGTKLQQGVMKVATVDAQYTGVKGFAPTSTTSACTYDSGAPYFVPSGKSGGRLVSIESDGPDCPHDQAETTARADVVADWIASHLG</sequence>
<dbReference type="GO" id="GO:0004252">
    <property type="term" value="F:serine-type endopeptidase activity"/>
    <property type="evidence" value="ECO:0007669"/>
    <property type="project" value="InterPro"/>
</dbReference>
<dbReference type="PROSITE" id="PS50240">
    <property type="entry name" value="TRYPSIN_DOM"/>
    <property type="match status" value="1"/>
</dbReference>
<dbReference type="RefSeq" id="WP_257922782.1">
    <property type="nucleotide sequence ID" value="NZ_JAMXQV010000014.1"/>
</dbReference>
<dbReference type="InterPro" id="IPR001254">
    <property type="entry name" value="Trypsin_dom"/>
</dbReference>
<proteinExistence type="inferred from homology"/>
<keyword evidence="5" id="KW-0378">Hydrolase</keyword>
<keyword evidence="5" id="KW-0645">Protease</keyword>
<dbReference type="InterPro" id="IPR009003">
    <property type="entry name" value="Peptidase_S1_PA"/>
</dbReference>
<keyword evidence="6" id="KW-1185">Reference proteome</keyword>